<name>A0A0P9YLH6_PSESI</name>
<keyword evidence="1" id="KW-0732">Signal</keyword>
<reference evidence="4 5" key="1">
    <citation type="submission" date="2015-09" db="EMBL/GenBank/DDBJ databases">
        <title>Genome announcement of multiple Pseudomonas syringae strains.</title>
        <authorList>
            <person name="Thakur S."/>
            <person name="Wang P.W."/>
            <person name="Gong Y."/>
            <person name="Weir B.S."/>
            <person name="Guttman D.S."/>
        </authorList>
    </citation>
    <scope>NUCLEOTIDE SEQUENCE [LARGE SCALE GENOMIC DNA]</scope>
    <source>
        <strain evidence="4 5">ICMP3882</strain>
    </source>
</reference>
<organism evidence="4 5">
    <name type="scientific">Pseudomonas syringae pv. ribicola</name>
    <dbReference type="NCBI Taxonomy" id="55398"/>
    <lineage>
        <taxon>Bacteria</taxon>
        <taxon>Pseudomonadati</taxon>
        <taxon>Pseudomonadota</taxon>
        <taxon>Gammaproteobacteria</taxon>
        <taxon>Pseudomonadales</taxon>
        <taxon>Pseudomonadaceae</taxon>
        <taxon>Pseudomonas</taxon>
    </lineage>
</organism>
<dbReference type="RefSeq" id="WP_004879175.1">
    <property type="nucleotide sequence ID" value="NZ_LJRF01000120.1"/>
</dbReference>
<proteinExistence type="predicted"/>
<dbReference type="SUPFAM" id="SSF48230">
    <property type="entry name" value="Chondroitin AC/alginate lyase"/>
    <property type="match status" value="1"/>
</dbReference>
<dbReference type="GO" id="GO:0042597">
    <property type="term" value="C:periplasmic space"/>
    <property type="evidence" value="ECO:0007669"/>
    <property type="project" value="InterPro"/>
</dbReference>
<evidence type="ECO:0000256" key="2">
    <source>
        <dbReference type="ARBA" id="ARBA00023239"/>
    </source>
</evidence>
<dbReference type="GO" id="GO:0016829">
    <property type="term" value="F:lyase activity"/>
    <property type="evidence" value="ECO:0007669"/>
    <property type="project" value="UniProtKB-KW"/>
</dbReference>
<dbReference type="Gene3D" id="1.50.10.100">
    <property type="entry name" value="Chondroitin AC/alginate lyase"/>
    <property type="match status" value="1"/>
</dbReference>
<sequence length="409" mass="46514">MGLEAFLKLLIHTRLKRVFSRTLHLSLLISIAPHCGAVLVDTHPFVHPGLLHSKQDFERVQVKVASNEQPWRAGWQKLIDNRHAALNWQSHPQVIVYRGLDHLHKENYRILYNDIAAAYALALRWRISHNDAYAANAVEILNQWSATLTSIEGSGDRYLASGLYGYQFANAAEILRDYSGWAPADFRRFQQMMLTRFYPMNHDFLTHHDNALVDHHWANWDLANLNAMLAIGVLTDRRDIYNEALEYFKNGAGNGSIRHVVWHLHSPLLGQVQESGRDQAHTMLDIALLGSFCQTAWNQGDDVYSYDNNRVLAGAEYVAKYNLGYEVPFTPYTNSIGTQSVISEQSRGDKRPIWEMLYNHYVVMRHLKAPNVEAFAKQVRVEGGGGDYSPNSGGYDQLGYGTLMFSLGR</sequence>
<evidence type="ECO:0000313" key="5">
    <source>
        <dbReference type="Proteomes" id="UP000050554"/>
    </source>
</evidence>
<dbReference type="Pfam" id="PF05426">
    <property type="entry name" value="Alginate_lyase"/>
    <property type="match status" value="1"/>
</dbReference>
<evidence type="ECO:0000256" key="1">
    <source>
        <dbReference type="ARBA" id="ARBA00022729"/>
    </source>
</evidence>
<dbReference type="EMBL" id="LJRF01000120">
    <property type="protein sequence ID" value="KPY46654.1"/>
    <property type="molecule type" value="Genomic_DNA"/>
</dbReference>
<keyword evidence="2" id="KW-0456">Lyase</keyword>
<accession>A0A0P9YLH6</accession>
<protein>
    <submittedName>
        <fullName evidence="4">Exopolysaccharide inner membrane protein</fullName>
    </submittedName>
</protein>
<comment type="caution">
    <text evidence="4">The sequence shown here is derived from an EMBL/GenBank/DDBJ whole genome shotgun (WGS) entry which is preliminary data.</text>
</comment>
<feature type="domain" description="Alginate lyase" evidence="3">
    <location>
        <begin position="105"/>
        <end position="321"/>
    </location>
</feature>
<dbReference type="InterPro" id="IPR008929">
    <property type="entry name" value="Chondroitin_lyas"/>
</dbReference>
<dbReference type="AlphaFoldDB" id="A0A0P9YLH6"/>
<dbReference type="Proteomes" id="UP000050554">
    <property type="component" value="Unassembled WGS sequence"/>
</dbReference>
<dbReference type="InterPro" id="IPR008397">
    <property type="entry name" value="Alginate_lyase_dom"/>
</dbReference>
<evidence type="ECO:0000313" key="4">
    <source>
        <dbReference type="EMBL" id="KPY46654.1"/>
    </source>
</evidence>
<gene>
    <name evidence="4" type="ORF">ALO47_02487</name>
</gene>
<evidence type="ECO:0000259" key="3">
    <source>
        <dbReference type="Pfam" id="PF05426"/>
    </source>
</evidence>
<dbReference type="PATRIC" id="fig|55398.3.peg.3154"/>